<organism evidence="2 3">
    <name type="scientific">Sinosporangium siamense</name>
    <dbReference type="NCBI Taxonomy" id="1367973"/>
    <lineage>
        <taxon>Bacteria</taxon>
        <taxon>Bacillati</taxon>
        <taxon>Actinomycetota</taxon>
        <taxon>Actinomycetes</taxon>
        <taxon>Streptosporangiales</taxon>
        <taxon>Streptosporangiaceae</taxon>
        <taxon>Sinosporangium</taxon>
    </lineage>
</organism>
<dbReference type="Pfam" id="PF00459">
    <property type="entry name" value="Inositol_P"/>
    <property type="match status" value="1"/>
</dbReference>
<dbReference type="SUPFAM" id="SSF56655">
    <property type="entry name" value="Carbohydrate phosphatase"/>
    <property type="match status" value="1"/>
</dbReference>
<evidence type="ECO:0000256" key="1">
    <source>
        <dbReference type="PIRSR" id="PIRSR600760-2"/>
    </source>
</evidence>
<feature type="binding site" evidence="1">
    <location>
        <position position="91"/>
    </location>
    <ligand>
        <name>Mg(2+)</name>
        <dbReference type="ChEBI" id="CHEBI:18420"/>
        <label>1</label>
        <note>catalytic</note>
    </ligand>
</feature>
<feature type="binding site" evidence="1">
    <location>
        <position position="217"/>
    </location>
    <ligand>
        <name>Mg(2+)</name>
        <dbReference type="ChEBI" id="CHEBI:18420"/>
        <label>1</label>
        <note>catalytic</note>
    </ligand>
</feature>
<feature type="binding site" evidence="1">
    <location>
        <position position="68"/>
    </location>
    <ligand>
        <name>Mg(2+)</name>
        <dbReference type="ChEBI" id="CHEBI:18420"/>
        <label>1</label>
        <note>catalytic</note>
    </ligand>
</feature>
<keyword evidence="1" id="KW-0479">Metal-binding</keyword>
<dbReference type="GO" id="GO:0008934">
    <property type="term" value="F:inositol monophosphate 1-phosphatase activity"/>
    <property type="evidence" value="ECO:0007669"/>
    <property type="project" value="TreeGrafter"/>
</dbReference>
<dbReference type="GO" id="GO:0046872">
    <property type="term" value="F:metal ion binding"/>
    <property type="evidence" value="ECO:0007669"/>
    <property type="project" value="UniProtKB-KW"/>
</dbReference>
<feature type="binding site" evidence="1">
    <location>
        <position position="93"/>
    </location>
    <ligand>
        <name>Mg(2+)</name>
        <dbReference type="ChEBI" id="CHEBI:18420"/>
        <label>2</label>
    </ligand>
</feature>
<keyword evidence="3" id="KW-1185">Reference proteome</keyword>
<sequence length="267" mass="28908">MVRMLIDKVTEILRETAQAVILPRFRALSAGDVEEKSPGEVVTMVDRQAEAEITRRLRELLDVPVVGEEAVAGDPQLVAALSEAPTAWLVDPLDGTANFIAGTPDYAVMAALVRHGSTVASWILRPDAGRLYVAEQGAGTWRDGVRIRREPAPRDPAGLRGAVLTRFLPPADRLRMAEAAPHFAAVEPGARCAGVDYPRLVDGELDFVRFQRLLPWDHAPGTLLLTEAGGVARHLDGVPYKPADTRSGLLGAADARCWETVRSLMDP</sequence>
<proteinExistence type="predicted"/>
<dbReference type="PRINTS" id="PR00377">
    <property type="entry name" value="IMPHPHTASES"/>
</dbReference>
<gene>
    <name evidence="2" type="ORF">Ssi02_40100</name>
</gene>
<evidence type="ECO:0000313" key="2">
    <source>
        <dbReference type="EMBL" id="GII93779.1"/>
    </source>
</evidence>
<dbReference type="AlphaFoldDB" id="A0A919RK11"/>
<dbReference type="Proteomes" id="UP000606172">
    <property type="component" value="Unassembled WGS sequence"/>
</dbReference>
<dbReference type="PANTHER" id="PTHR20854:SF4">
    <property type="entry name" value="INOSITOL-1-MONOPHOSPHATASE-RELATED"/>
    <property type="match status" value="1"/>
</dbReference>
<feature type="binding site" evidence="1">
    <location>
        <position position="94"/>
    </location>
    <ligand>
        <name>Mg(2+)</name>
        <dbReference type="ChEBI" id="CHEBI:18420"/>
        <label>1</label>
        <note>catalytic</note>
    </ligand>
</feature>
<protein>
    <submittedName>
        <fullName evidence="2">Inositol monophosphatase</fullName>
    </submittedName>
</protein>
<accession>A0A919RK11</accession>
<dbReference type="Gene3D" id="3.40.190.80">
    <property type="match status" value="1"/>
</dbReference>
<comment type="caution">
    <text evidence="2">The sequence shown here is derived from an EMBL/GenBank/DDBJ whole genome shotgun (WGS) entry which is preliminary data.</text>
</comment>
<dbReference type="PANTHER" id="PTHR20854">
    <property type="entry name" value="INOSITOL MONOPHOSPHATASE"/>
    <property type="match status" value="1"/>
</dbReference>
<dbReference type="InterPro" id="IPR000760">
    <property type="entry name" value="Inositol_monophosphatase-like"/>
</dbReference>
<dbReference type="Gene3D" id="3.30.540.10">
    <property type="entry name" value="Fructose-1,6-Bisphosphatase, subunit A, domain 1"/>
    <property type="match status" value="1"/>
</dbReference>
<dbReference type="GO" id="GO:0006020">
    <property type="term" value="P:inositol metabolic process"/>
    <property type="evidence" value="ECO:0007669"/>
    <property type="project" value="TreeGrafter"/>
</dbReference>
<reference evidence="2" key="1">
    <citation type="submission" date="2021-01" db="EMBL/GenBank/DDBJ databases">
        <title>Whole genome shotgun sequence of Sinosporangium siamense NBRC 109515.</title>
        <authorList>
            <person name="Komaki H."/>
            <person name="Tamura T."/>
        </authorList>
    </citation>
    <scope>NUCLEOTIDE SEQUENCE</scope>
    <source>
        <strain evidence="2">NBRC 109515</strain>
    </source>
</reference>
<dbReference type="GO" id="GO:0007165">
    <property type="term" value="P:signal transduction"/>
    <property type="evidence" value="ECO:0007669"/>
    <property type="project" value="TreeGrafter"/>
</dbReference>
<evidence type="ECO:0000313" key="3">
    <source>
        <dbReference type="Proteomes" id="UP000606172"/>
    </source>
</evidence>
<name>A0A919RK11_9ACTN</name>
<dbReference type="EMBL" id="BOOW01000026">
    <property type="protein sequence ID" value="GII93779.1"/>
    <property type="molecule type" value="Genomic_DNA"/>
</dbReference>
<comment type="cofactor">
    <cofactor evidence="1">
        <name>Mg(2+)</name>
        <dbReference type="ChEBI" id="CHEBI:18420"/>
    </cofactor>
</comment>
<keyword evidence="1" id="KW-0460">Magnesium</keyword>